<dbReference type="InterPro" id="IPR036397">
    <property type="entry name" value="RNaseH_sf"/>
</dbReference>
<dbReference type="CDD" id="cd06222">
    <property type="entry name" value="RNase_H_like"/>
    <property type="match status" value="1"/>
</dbReference>
<dbReference type="EMBL" id="EQ973823">
    <property type="protein sequence ID" value="EEF44309.1"/>
    <property type="molecule type" value="Genomic_DNA"/>
</dbReference>
<accession>B9RWQ7</accession>
<dbReference type="GO" id="GO:0003676">
    <property type="term" value="F:nucleic acid binding"/>
    <property type="evidence" value="ECO:0007669"/>
    <property type="project" value="InterPro"/>
</dbReference>
<dbReference type="Proteomes" id="UP000008311">
    <property type="component" value="Unassembled WGS sequence"/>
</dbReference>
<name>B9RWQ7_RICCO</name>
<dbReference type="InParanoid" id="B9RWQ7"/>
<evidence type="ECO:0000259" key="1">
    <source>
        <dbReference type="Pfam" id="PF13456"/>
    </source>
</evidence>
<dbReference type="Gene3D" id="3.30.420.10">
    <property type="entry name" value="Ribonuclease H-like superfamily/Ribonuclease H"/>
    <property type="match status" value="1"/>
</dbReference>
<gene>
    <name evidence="2" type="ORF">RCOM_1023580</name>
</gene>
<dbReference type="eggNOG" id="KOG1075">
    <property type="taxonomic scope" value="Eukaryota"/>
</dbReference>
<feature type="domain" description="RNase H type-1" evidence="1">
    <location>
        <begin position="14"/>
        <end position="91"/>
    </location>
</feature>
<dbReference type="PANTHER" id="PTHR47723:SF19">
    <property type="entry name" value="POLYNUCLEOTIDYL TRANSFERASE, RIBONUCLEASE H-LIKE SUPERFAMILY PROTEIN"/>
    <property type="match status" value="1"/>
</dbReference>
<protein>
    <recommendedName>
        <fullName evidence="1">RNase H type-1 domain-containing protein</fullName>
    </recommendedName>
</protein>
<evidence type="ECO:0000313" key="3">
    <source>
        <dbReference type="Proteomes" id="UP000008311"/>
    </source>
</evidence>
<reference evidence="3" key="1">
    <citation type="journal article" date="2010" name="Nat. Biotechnol.">
        <title>Draft genome sequence of the oilseed species Ricinus communis.</title>
        <authorList>
            <person name="Chan A.P."/>
            <person name="Crabtree J."/>
            <person name="Zhao Q."/>
            <person name="Lorenzi H."/>
            <person name="Orvis J."/>
            <person name="Puiu D."/>
            <person name="Melake-Berhan A."/>
            <person name="Jones K.M."/>
            <person name="Redman J."/>
            <person name="Chen G."/>
            <person name="Cahoon E.B."/>
            <person name="Gedil M."/>
            <person name="Stanke M."/>
            <person name="Haas B.J."/>
            <person name="Wortman J.R."/>
            <person name="Fraser-Liggett C.M."/>
            <person name="Ravel J."/>
            <person name="Rabinowicz P.D."/>
        </authorList>
    </citation>
    <scope>NUCLEOTIDE SEQUENCE [LARGE SCALE GENOMIC DNA]</scope>
    <source>
        <strain evidence="3">cv. Hale</strain>
    </source>
</reference>
<organism evidence="2 3">
    <name type="scientific">Ricinus communis</name>
    <name type="common">Castor bean</name>
    <dbReference type="NCBI Taxonomy" id="3988"/>
    <lineage>
        <taxon>Eukaryota</taxon>
        <taxon>Viridiplantae</taxon>
        <taxon>Streptophyta</taxon>
        <taxon>Embryophyta</taxon>
        <taxon>Tracheophyta</taxon>
        <taxon>Spermatophyta</taxon>
        <taxon>Magnoliopsida</taxon>
        <taxon>eudicotyledons</taxon>
        <taxon>Gunneridae</taxon>
        <taxon>Pentapetalae</taxon>
        <taxon>rosids</taxon>
        <taxon>fabids</taxon>
        <taxon>Malpighiales</taxon>
        <taxon>Euphorbiaceae</taxon>
        <taxon>Acalyphoideae</taxon>
        <taxon>Acalypheae</taxon>
        <taxon>Ricinus</taxon>
    </lineage>
</organism>
<dbReference type="Pfam" id="PF13456">
    <property type="entry name" value="RVT_3"/>
    <property type="match status" value="1"/>
</dbReference>
<dbReference type="InterPro" id="IPR044730">
    <property type="entry name" value="RNase_H-like_dom_plant"/>
</dbReference>
<dbReference type="PANTHER" id="PTHR47723">
    <property type="entry name" value="OS05G0353850 PROTEIN"/>
    <property type="match status" value="1"/>
</dbReference>
<keyword evidence="3" id="KW-1185">Reference proteome</keyword>
<dbReference type="InterPro" id="IPR053151">
    <property type="entry name" value="RNase_H-like"/>
</dbReference>
<proteinExistence type="predicted"/>
<evidence type="ECO:0000313" key="2">
    <source>
        <dbReference type="EMBL" id="EEF44309.1"/>
    </source>
</evidence>
<dbReference type="GO" id="GO:0004523">
    <property type="term" value="F:RNA-DNA hybrid ribonuclease activity"/>
    <property type="evidence" value="ECO:0007669"/>
    <property type="project" value="InterPro"/>
</dbReference>
<dbReference type="InterPro" id="IPR002156">
    <property type="entry name" value="RNaseH_domain"/>
</dbReference>
<sequence length="125" mass="13703">MDCRIFSEDWLVLVFEAETLGLYSDLNLAWSLGFRGIQVEMDSSTAVDSVSTKAVRGLPAAVGILVKRDWCIRVKHIFREANACAVGLATLAFDSNVGFQTLFDPLPVISHLLLGDSTGIVFPRE</sequence>
<dbReference type="AlphaFoldDB" id="B9RWQ7"/>